<feature type="compositionally biased region" description="Basic and acidic residues" evidence="3">
    <location>
        <begin position="163"/>
        <end position="173"/>
    </location>
</feature>
<dbReference type="Gene3D" id="1.10.10.1320">
    <property type="entry name" value="Anti-sigma factor, zinc-finger domain"/>
    <property type="match status" value="1"/>
</dbReference>
<name>A0ABW0AE54_9ACTN</name>
<protein>
    <recommendedName>
        <fullName evidence="7">Zinc-finger domain-containing protein</fullName>
    </recommendedName>
</protein>
<evidence type="ECO:0000313" key="6">
    <source>
        <dbReference type="Proteomes" id="UP001596160"/>
    </source>
</evidence>
<feature type="compositionally biased region" description="Polar residues" evidence="3">
    <location>
        <begin position="107"/>
        <end position="119"/>
    </location>
</feature>
<organism evidence="5 6">
    <name type="scientific">Streptomyces amakusaensis</name>
    <dbReference type="NCBI Taxonomy" id="67271"/>
    <lineage>
        <taxon>Bacteria</taxon>
        <taxon>Bacillati</taxon>
        <taxon>Actinomycetota</taxon>
        <taxon>Actinomycetes</taxon>
        <taxon>Kitasatosporales</taxon>
        <taxon>Streptomycetaceae</taxon>
        <taxon>Streptomyces</taxon>
    </lineage>
</organism>
<keyword evidence="2" id="KW-0804">Transcription</keyword>
<evidence type="ECO:0000256" key="1">
    <source>
        <dbReference type="ARBA" id="ARBA00023015"/>
    </source>
</evidence>
<evidence type="ECO:0000313" key="5">
    <source>
        <dbReference type="EMBL" id="MFC5151991.1"/>
    </source>
</evidence>
<gene>
    <name evidence="5" type="ORF">ACFPRH_09620</name>
</gene>
<keyword evidence="4" id="KW-0472">Membrane</keyword>
<keyword evidence="1" id="KW-0805">Transcription regulation</keyword>
<keyword evidence="6" id="KW-1185">Reference proteome</keyword>
<dbReference type="InterPro" id="IPR041916">
    <property type="entry name" value="Anti_sigma_zinc_sf"/>
</dbReference>
<accession>A0ABW0AE54</accession>
<dbReference type="EMBL" id="JBHSKP010000004">
    <property type="protein sequence ID" value="MFC5151991.1"/>
    <property type="molecule type" value="Genomic_DNA"/>
</dbReference>
<dbReference type="RefSeq" id="WP_344475980.1">
    <property type="nucleotide sequence ID" value="NZ_BAAASB010000006.1"/>
</dbReference>
<keyword evidence="4" id="KW-1133">Transmembrane helix</keyword>
<reference evidence="6" key="1">
    <citation type="journal article" date="2019" name="Int. J. Syst. Evol. Microbiol.">
        <title>The Global Catalogue of Microorganisms (GCM) 10K type strain sequencing project: providing services to taxonomists for standard genome sequencing and annotation.</title>
        <authorList>
            <consortium name="The Broad Institute Genomics Platform"/>
            <consortium name="The Broad Institute Genome Sequencing Center for Infectious Disease"/>
            <person name="Wu L."/>
            <person name="Ma J."/>
        </authorList>
    </citation>
    <scope>NUCLEOTIDE SEQUENCE [LARGE SCALE GENOMIC DNA]</scope>
    <source>
        <strain evidence="6">PCU 266</strain>
    </source>
</reference>
<proteinExistence type="predicted"/>
<feature type="transmembrane region" description="Helical" evidence="4">
    <location>
        <begin position="134"/>
        <end position="156"/>
    </location>
</feature>
<evidence type="ECO:0000256" key="3">
    <source>
        <dbReference type="SAM" id="MobiDB-lite"/>
    </source>
</evidence>
<feature type="region of interest" description="Disordered" evidence="3">
    <location>
        <begin position="89"/>
        <end position="129"/>
    </location>
</feature>
<feature type="region of interest" description="Disordered" evidence="3">
    <location>
        <begin position="1"/>
        <end position="22"/>
    </location>
</feature>
<sequence>MTSTADMTQHPDVSEISDLTEGLLPPSQSGALRLHLDACALCADVQASLEEIRGLLGTLPGSARMPVDIAERIDAALAAEALLDSTAPDAAAHVSRETPPIVHQREPSSPSRPTGQARGTTGPGRKRRSRRVTVVMGAFFTAAAVGVGVLLFPAGLTDGSSDSQKEAVSESRGRLSATAPGTDFSAPGLDTRVRALVEAGSPVPEARSKGSKTFGTEEHSPATEMESTPTVPPCVQRATGRADSPLAAEPGVYNGESAYLVVFPDQADDLRVQAYVVASACADSAPSSTGKLLLKDAYPRR</sequence>
<feature type="region of interest" description="Disordered" evidence="3">
    <location>
        <begin position="155"/>
        <end position="238"/>
    </location>
</feature>
<dbReference type="Proteomes" id="UP001596160">
    <property type="component" value="Unassembled WGS sequence"/>
</dbReference>
<evidence type="ECO:0000256" key="2">
    <source>
        <dbReference type="ARBA" id="ARBA00023163"/>
    </source>
</evidence>
<keyword evidence="4" id="KW-0812">Transmembrane</keyword>
<comment type="caution">
    <text evidence="5">The sequence shown here is derived from an EMBL/GenBank/DDBJ whole genome shotgun (WGS) entry which is preliminary data.</text>
</comment>
<evidence type="ECO:0000256" key="4">
    <source>
        <dbReference type="SAM" id="Phobius"/>
    </source>
</evidence>
<evidence type="ECO:0008006" key="7">
    <source>
        <dbReference type="Google" id="ProtNLM"/>
    </source>
</evidence>